<accession>A0A2T5M5T1</accession>
<name>A0A2T5M5T1_9EURO</name>
<dbReference type="EMBL" id="MSFN02000001">
    <property type="protein sequence ID" value="PTU23887.1"/>
    <property type="molecule type" value="Genomic_DNA"/>
</dbReference>
<sequence length="61" mass="7420">MEKSILDHEFSVFFFFFFFFFFSPSWKSIYSTRFISIIHVANFIFSSNKMIEGDMLHMITQ</sequence>
<comment type="caution">
    <text evidence="2">The sequence shown here is derived from an EMBL/GenBank/DDBJ whole genome shotgun (WGS) entry which is preliminary data.</text>
</comment>
<dbReference type="AlphaFoldDB" id="A0A2T5M5T1"/>
<evidence type="ECO:0000313" key="2">
    <source>
        <dbReference type="EMBL" id="PTU23887.1"/>
    </source>
</evidence>
<proteinExistence type="predicted"/>
<protein>
    <submittedName>
        <fullName evidence="2">Uncharacterized protein</fullName>
    </submittedName>
</protein>
<dbReference type="VEuPathDB" id="FungiDB:P175DRAFT_09626"/>
<keyword evidence="1" id="KW-0812">Transmembrane</keyword>
<feature type="transmembrane region" description="Helical" evidence="1">
    <location>
        <begin position="12"/>
        <end position="30"/>
    </location>
</feature>
<gene>
    <name evidence="2" type="ORF">P175DRAFT_09626</name>
</gene>
<evidence type="ECO:0000256" key="1">
    <source>
        <dbReference type="SAM" id="Phobius"/>
    </source>
</evidence>
<reference evidence="2 3" key="1">
    <citation type="journal article" date="2018" name="Proc. Natl. Acad. Sci. U.S.A.">
        <title>Linking secondary metabolites to gene clusters through genome sequencing of six diverse Aspergillus species.</title>
        <authorList>
            <person name="Kaerboelling I."/>
            <person name="Vesth T.C."/>
            <person name="Frisvad J.C."/>
            <person name="Nybo J.L."/>
            <person name="Theobald S."/>
            <person name="Kuo A."/>
            <person name="Bowyer P."/>
            <person name="Matsuda Y."/>
            <person name="Mondo S."/>
            <person name="Lyhne E.K."/>
            <person name="Kogle M.E."/>
            <person name="Clum A."/>
            <person name="Lipzen A."/>
            <person name="Salamov A."/>
            <person name="Ngan C.Y."/>
            <person name="Daum C."/>
            <person name="Chiniquy J."/>
            <person name="Barry K."/>
            <person name="LaButti K."/>
            <person name="Haridas S."/>
            <person name="Simmons B.A."/>
            <person name="Magnuson J.K."/>
            <person name="Mortensen U.H."/>
            <person name="Larsen T.O."/>
            <person name="Grigoriev I.V."/>
            <person name="Baker S.E."/>
            <person name="Andersen M.R."/>
        </authorList>
    </citation>
    <scope>NUCLEOTIDE SEQUENCE [LARGE SCALE GENOMIC DNA]</scope>
    <source>
        <strain evidence="2 3">IBT 24754</strain>
    </source>
</reference>
<dbReference type="Proteomes" id="UP000244073">
    <property type="component" value="Unassembled WGS sequence"/>
</dbReference>
<dbReference type="GeneID" id="63818023"/>
<dbReference type="RefSeq" id="XP_040755279.1">
    <property type="nucleotide sequence ID" value="XM_040901138.1"/>
</dbReference>
<evidence type="ECO:0000313" key="3">
    <source>
        <dbReference type="Proteomes" id="UP000244073"/>
    </source>
</evidence>
<keyword evidence="1" id="KW-0472">Membrane</keyword>
<keyword evidence="1" id="KW-1133">Transmembrane helix</keyword>
<organism evidence="2 3">
    <name type="scientific">Aspergillus ochraceoroseus IBT 24754</name>
    <dbReference type="NCBI Taxonomy" id="1392256"/>
    <lineage>
        <taxon>Eukaryota</taxon>
        <taxon>Fungi</taxon>
        <taxon>Dikarya</taxon>
        <taxon>Ascomycota</taxon>
        <taxon>Pezizomycotina</taxon>
        <taxon>Eurotiomycetes</taxon>
        <taxon>Eurotiomycetidae</taxon>
        <taxon>Eurotiales</taxon>
        <taxon>Aspergillaceae</taxon>
        <taxon>Aspergillus</taxon>
        <taxon>Aspergillus subgen. Nidulantes</taxon>
    </lineage>
</organism>